<dbReference type="Pfam" id="PF22479">
    <property type="entry name" value="Pam3_gp18"/>
    <property type="match status" value="1"/>
</dbReference>
<sequence length="101" mass="10811">MNITEIPLTPNNQQFRIQLAGVTYTINIVWRDAAGWIMDLMDSGGEALLSGVPLVPGVDLLGQYPDLGISGAMVVGCDNGSPEYPTKTNLGGHSHLIFVQE</sequence>
<accession>A0A380Q5Z5</accession>
<reference evidence="2 3" key="1">
    <citation type="submission" date="2018-06" db="EMBL/GenBank/DDBJ databases">
        <authorList>
            <consortium name="Pathogen Informatics"/>
            <person name="Doyle S."/>
        </authorList>
    </citation>
    <scope>NUCLEOTIDE SEQUENCE [LARGE SCALE GENOMIC DNA]</scope>
    <source>
        <strain evidence="2 3">NCTC8580</strain>
    </source>
</reference>
<dbReference type="Proteomes" id="UP000255087">
    <property type="component" value="Unassembled WGS sequence"/>
</dbReference>
<gene>
    <name evidence="2" type="ORF">NCTC8580_01308</name>
</gene>
<dbReference type="EMBL" id="UHJC01000001">
    <property type="protein sequence ID" value="SUP81225.1"/>
    <property type="molecule type" value="Genomic_DNA"/>
</dbReference>
<evidence type="ECO:0000259" key="1">
    <source>
        <dbReference type="Pfam" id="PF22479"/>
    </source>
</evidence>
<protein>
    <recommendedName>
        <fullName evidence="1">Cyanophage baseplate Pam3 plug gp18 domain-containing protein</fullName>
    </recommendedName>
</protein>
<organism evidence="2 3">
    <name type="scientific">Yersinia pseudotuberculosis</name>
    <dbReference type="NCBI Taxonomy" id="633"/>
    <lineage>
        <taxon>Bacteria</taxon>
        <taxon>Pseudomonadati</taxon>
        <taxon>Pseudomonadota</taxon>
        <taxon>Gammaproteobacteria</taxon>
        <taxon>Enterobacterales</taxon>
        <taxon>Yersiniaceae</taxon>
        <taxon>Yersinia</taxon>
    </lineage>
</organism>
<feature type="domain" description="Cyanophage baseplate Pam3 plug gp18" evidence="1">
    <location>
        <begin position="4"/>
        <end position="100"/>
    </location>
</feature>
<evidence type="ECO:0000313" key="2">
    <source>
        <dbReference type="EMBL" id="SUP81225.1"/>
    </source>
</evidence>
<dbReference type="InterPro" id="IPR054252">
    <property type="entry name" value="Pam3_gp18"/>
</dbReference>
<proteinExistence type="predicted"/>
<dbReference type="AlphaFoldDB" id="A0A380Q5Z5"/>
<name>A0A380Q5Z5_YERPU</name>
<evidence type="ECO:0000313" key="3">
    <source>
        <dbReference type="Proteomes" id="UP000255087"/>
    </source>
</evidence>
<dbReference type="RefSeq" id="WP_050309753.1">
    <property type="nucleotide sequence ID" value="NZ_AP024605.1"/>
</dbReference>